<evidence type="ECO:0000313" key="2">
    <source>
        <dbReference type="Proteomes" id="UP000069654"/>
    </source>
</evidence>
<dbReference type="STRING" id="1797.RMCT_4648"/>
<proteinExistence type="predicted"/>
<evidence type="ECO:0000313" key="1">
    <source>
        <dbReference type="EMBL" id="GAT17679.1"/>
    </source>
</evidence>
<comment type="caution">
    <text evidence="1">The sequence shown here is derived from an EMBL/GenBank/DDBJ whole genome shotgun (WGS) entry which is preliminary data.</text>
</comment>
<dbReference type="AlphaFoldDB" id="A0A124E938"/>
<name>A0A124E938_MYCTH</name>
<sequence length="49" mass="4805">MATGKDADLALGEVGSTVEMAEALRVSGVVDDLLAQVDSGEVALTGEGG</sequence>
<accession>A0A124E938</accession>
<dbReference type="Proteomes" id="UP000069654">
    <property type="component" value="Unassembled WGS sequence"/>
</dbReference>
<reference evidence="2" key="2">
    <citation type="submission" date="2016-02" db="EMBL/GenBank/DDBJ databases">
        <title>Draft genome sequence of five rapidly growing Mycobacterium species.</title>
        <authorList>
            <person name="Katahira K."/>
            <person name="Gotou Y."/>
            <person name="Iida K."/>
            <person name="Ogura Y."/>
            <person name="Hayashi T."/>
        </authorList>
    </citation>
    <scope>NUCLEOTIDE SEQUENCE [LARGE SCALE GENOMIC DNA]</scope>
    <source>
        <strain evidence="2">JCM6362</strain>
    </source>
</reference>
<gene>
    <name evidence="1" type="ORF">RMCT_4648</name>
</gene>
<reference evidence="1 2" key="1">
    <citation type="journal article" date="2016" name="Genome Announc.">
        <title>Draft Genome Sequences of Five Rapidly Growing Mycobacterium Species, M. thermoresistibile, M. fortuitum subsp. acetamidolyticum, M. canariasense, M. brisbanense, and M. novocastrense.</title>
        <authorList>
            <person name="Katahira K."/>
            <person name="Ogura Y."/>
            <person name="Gotoh Y."/>
            <person name="Hayashi T."/>
        </authorList>
    </citation>
    <scope>NUCLEOTIDE SEQUENCE [LARGE SCALE GENOMIC DNA]</scope>
    <source>
        <strain evidence="1 2">JCM6362</strain>
    </source>
</reference>
<feature type="non-terminal residue" evidence="1">
    <location>
        <position position="49"/>
    </location>
</feature>
<organism evidence="1 2">
    <name type="scientific">Mycolicibacterium thermoresistibile</name>
    <name type="common">Mycobacterium thermoresistibile</name>
    <dbReference type="NCBI Taxonomy" id="1797"/>
    <lineage>
        <taxon>Bacteria</taxon>
        <taxon>Bacillati</taxon>
        <taxon>Actinomycetota</taxon>
        <taxon>Actinomycetes</taxon>
        <taxon>Mycobacteriales</taxon>
        <taxon>Mycobacteriaceae</taxon>
        <taxon>Mycolicibacterium</taxon>
    </lineage>
</organism>
<protein>
    <submittedName>
        <fullName evidence="1">Transposase</fullName>
    </submittedName>
</protein>
<dbReference type="EMBL" id="BCTB01000063">
    <property type="protein sequence ID" value="GAT17679.1"/>
    <property type="molecule type" value="Genomic_DNA"/>
</dbReference>